<evidence type="ECO:0000313" key="3">
    <source>
        <dbReference type="Proteomes" id="UP000246104"/>
    </source>
</evidence>
<dbReference type="AlphaFoldDB" id="A0A317JQ19"/>
<dbReference type="EMBL" id="PSRQ01000017">
    <property type="protein sequence ID" value="PWU23953.1"/>
    <property type="molecule type" value="Genomic_DNA"/>
</dbReference>
<dbReference type="Proteomes" id="UP000246104">
    <property type="component" value="Unassembled WGS sequence"/>
</dbReference>
<name>A0A317JQ19_9BACT</name>
<evidence type="ECO:0000256" key="1">
    <source>
        <dbReference type="SAM" id="SignalP"/>
    </source>
</evidence>
<accession>A0A317JQ19</accession>
<evidence type="ECO:0008006" key="4">
    <source>
        <dbReference type="Google" id="ProtNLM"/>
    </source>
</evidence>
<protein>
    <recommendedName>
        <fullName evidence="4">Cohesin domain-containing protein</fullName>
    </recommendedName>
</protein>
<feature type="chain" id="PRO_5016315923" description="Cohesin domain-containing protein" evidence="1">
    <location>
        <begin position="25"/>
        <end position="262"/>
    </location>
</feature>
<gene>
    <name evidence="2" type="ORF">C5B42_01170</name>
</gene>
<sequence length="262" mass="27779">MRKIVFCSLVLSGALLFAGCNKQAAPAPTSTPKAHISNANVNLEPVNQRPYVWLAPSGTEDPYGPGKSLVINVTDLKQNSKTFDYEVEYDAGSLVQGFFDSATNVTLPYKSTKLFGTCSTGGKCTFNTGVTGGTLTIQFDNNVTLQQEWSWSDVRGNTIFPSRDGKFGVDLSGAKTKATNAVVYQTPGYPGTAPGEIVAGPYTVGFNAAVTGTVKANMHVGDVQATIYGYDGKQWNALKTTVSNGQASAVGDLMQAYMAVKK</sequence>
<evidence type="ECO:0000313" key="2">
    <source>
        <dbReference type="EMBL" id="PWU23953.1"/>
    </source>
</evidence>
<reference evidence="2 3" key="1">
    <citation type="submission" date="2018-02" db="EMBL/GenBank/DDBJ databases">
        <title>Genomic Reconstructions from Amazon Rainforest and Pasture Soil Reveal Novel Insights into the Physiology of Candidate Phyla in Tropical Sites.</title>
        <authorList>
            <person name="Kroeger M.E."/>
            <person name="Delmont T."/>
            <person name="Eren A.M."/>
            <person name="Guo J."/>
            <person name="Meyer K.M."/>
            <person name="Khan K."/>
            <person name="Rodrigues J.L.M."/>
            <person name="Bohannan B.J.M."/>
            <person name="Tringe S."/>
            <person name="Borges C.D."/>
            <person name="Tiedje J."/>
            <person name="Tsai S.M."/>
            <person name="Nusslein K."/>
        </authorList>
    </citation>
    <scope>NUCLEOTIDE SEQUENCE [LARGE SCALE GENOMIC DNA]</scope>
    <source>
        <strain evidence="2">Amazon FNV 2010 28 9</strain>
    </source>
</reference>
<proteinExistence type="predicted"/>
<feature type="signal peptide" evidence="1">
    <location>
        <begin position="1"/>
        <end position="24"/>
    </location>
</feature>
<comment type="caution">
    <text evidence="2">The sequence shown here is derived from an EMBL/GenBank/DDBJ whole genome shotgun (WGS) entry which is preliminary data.</text>
</comment>
<dbReference type="PROSITE" id="PS51257">
    <property type="entry name" value="PROKAR_LIPOPROTEIN"/>
    <property type="match status" value="1"/>
</dbReference>
<keyword evidence="1" id="KW-0732">Signal</keyword>
<organism evidence="2 3">
    <name type="scientific">Candidatus Cerribacteria bacterium 'Amazon FNV 2010 28 9'</name>
    <dbReference type="NCBI Taxonomy" id="2081795"/>
    <lineage>
        <taxon>Bacteria</taxon>
        <taxon>Candidatus Cerribacteria</taxon>
    </lineage>
</organism>